<feature type="compositionally biased region" description="Basic and acidic residues" evidence="10">
    <location>
        <begin position="85"/>
        <end position="98"/>
    </location>
</feature>
<dbReference type="AlphaFoldDB" id="A0A7R8ZG86"/>
<feature type="compositionally biased region" description="Basic and acidic residues" evidence="10">
    <location>
        <begin position="208"/>
        <end position="232"/>
    </location>
</feature>
<evidence type="ECO:0000256" key="2">
    <source>
        <dbReference type="ARBA" id="ARBA00012425"/>
    </source>
</evidence>
<evidence type="ECO:0000256" key="5">
    <source>
        <dbReference type="ARBA" id="ARBA00022741"/>
    </source>
</evidence>
<keyword evidence="3" id="KW-0723">Serine/threonine-protein kinase</keyword>
<evidence type="ECO:0000256" key="1">
    <source>
        <dbReference type="ARBA" id="ARBA00006485"/>
    </source>
</evidence>
<keyword evidence="5" id="KW-0547">Nucleotide-binding</keyword>
<dbReference type="PANTHER" id="PTHR24056:SF107">
    <property type="entry name" value="CYCLIN-DEPENDENT KINASE 11A-RELATED"/>
    <property type="match status" value="1"/>
</dbReference>
<evidence type="ECO:0000256" key="3">
    <source>
        <dbReference type="ARBA" id="ARBA00022527"/>
    </source>
</evidence>
<dbReference type="GO" id="GO:0007346">
    <property type="term" value="P:regulation of mitotic cell cycle"/>
    <property type="evidence" value="ECO:0007669"/>
    <property type="project" value="TreeGrafter"/>
</dbReference>
<comment type="catalytic activity">
    <reaction evidence="8">
        <text>L-threonyl-[protein] + ATP = O-phospho-L-threonyl-[protein] + ADP + H(+)</text>
        <dbReference type="Rhea" id="RHEA:46608"/>
        <dbReference type="Rhea" id="RHEA-COMP:11060"/>
        <dbReference type="Rhea" id="RHEA-COMP:11605"/>
        <dbReference type="ChEBI" id="CHEBI:15378"/>
        <dbReference type="ChEBI" id="CHEBI:30013"/>
        <dbReference type="ChEBI" id="CHEBI:30616"/>
        <dbReference type="ChEBI" id="CHEBI:61977"/>
        <dbReference type="ChEBI" id="CHEBI:456216"/>
        <dbReference type="EC" id="2.7.11.22"/>
    </reaction>
</comment>
<evidence type="ECO:0000313" key="12">
    <source>
        <dbReference type="EMBL" id="CAD7223150.1"/>
    </source>
</evidence>
<feature type="compositionally biased region" description="Basic and acidic residues" evidence="10">
    <location>
        <begin position="44"/>
        <end position="77"/>
    </location>
</feature>
<dbReference type="GO" id="GO:0005524">
    <property type="term" value="F:ATP binding"/>
    <property type="evidence" value="ECO:0007669"/>
    <property type="project" value="UniProtKB-KW"/>
</dbReference>
<reference evidence="12" key="1">
    <citation type="submission" date="2020-11" db="EMBL/GenBank/DDBJ databases">
        <authorList>
            <person name="Tran Van P."/>
        </authorList>
    </citation>
    <scope>NUCLEOTIDE SEQUENCE</scope>
</reference>
<organism evidence="12">
    <name type="scientific">Cyprideis torosa</name>
    <dbReference type="NCBI Taxonomy" id="163714"/>
    <lineage>
        <taxon>Eukaryota</taxon>
        <taxon>Metazoa</taxon>
        <taxon>Ecdysozoa</taxon>
        <taxon>Arthropoda</taxon>
        <taxon>Crustacea</taxon>
        <taxon>Oligostraca</taxon>
        <taxon>Ostracoda</taxon>
        <taxon>Podocopa</taxon>
        <taxon>Podocopida</taxon>
        <taxon>Cytherocopina</taxon>
        <taxon>Cytheroidea</taxon>
        <taxon>Cytherideidae</taxon>
        <taxon>Cyprideis</taxon>
    </lineage>
</organism>
<feature type="domain" description="Protein kinase" evidence="11">
    <location>
        <begin position="377"/>
        <end position="690"/>
    </location>
</feature>
<dbReference type="PANTHER" id="PTHR24056">
    <property type="entry name" value="CELL DIVISION PROTEIN KINASE"/>
    <property type="match status" value="1"/>
</dbReference>
<dbReference type="InterPro" id="IPR050108">
    <property type="entry name" value="CDK"/>
</dbReference>
<protein>
    <recommendedName>
        <fullName evidence="2">cyclin-dependent kinase</fullName>
        <ecNumber evidence="2">2.7.11.22</ecNumber>
    </recommendedName>
</protein>
<feature type="compositionally biased region" description="Acidic residues" evidence="10">
    <location>
        <begin position="116"/>
        <end position="142"/>
    </location>
</feature>
<feature type="region of interest" description="Disordered" evidence="10">
    <location>
        <begin position="1"/>
        <end position="27"/>
    </location>
</feature>
<dbReference type="Gene3D" id="1.10.510.10">
    <property type="entry name" value="Transferase(Phosphotransferase) domain 1"/>
    <property type="match status" value="2"/>
</dbReference>
<evidence type="ECO:0000259" key="11">
    <source>
        <dbReference type="PROSITE" id="PS50011"/>
    </source>
</evidence>
<comment type="similarity">
    <text evidence="1">Belongs to the protein kinase superfamily. CMGC Ser/Thr protein kinase family. CDC2/CDKX subfamily.</text>
</comment>
<comment type="catalytic activity">
    <reaction evidence="9">
        <text>L-seryl-[protein] + ATP = O-phospho-L-seryl-[protein] + ADP + H(+)</text>
        <dbReference type="Rhea" id="RHEA:17989"/>
        <dbReference type="Rhea" id="RHEA-COMP:9863"/>
        <dbReference type="Rhea" id="RHEA-COMP:11604"/>
        <dbReference type="ChEBI" id="CHEBI:15378"/>
        <dbReference type="ChEBI" id="CHEBI:29999"/>
        <dbReference type="ChEBI" id="CHEBI:30616"/>
        <dbReference type="ChEBI" id="CHEBI:83421"/>
        <dbReference type="ChEBI" id="CHEBI:456216"/>
        <dbReference type="EC" id="2.7.11.22"/>
    </reaction>
</comment>
<feature type="compositionally biased region" description="Pro residues" evidence="10">
    <location>
        <begin position="337"/>
        <end position="361"/>
    </location>
</feature>
<dbReference type="EC" id="2.7.11.22" evidence="2"/>
<dbReference type="PROSITE" id="PS00108">
    <property type="entry name" value="PROTEIN_KINASE_ST"/>
    <property type="match status" value="1"/>
</dbReference>
<feature type="compositionally biased region" description="Basic and acidic residues" evidence="10">
    <location>
        <begin position="259"/>
        <end position="269"/>
    </location>
</feature>
<feature type="compositionally biased region" description="Acidic residues" evidence="10">
    <location>
        <begin position="152"/>
        <end position="162"/>
    </location>
</feature>
<feature type="compositionally biased region" description="Basic and acidic residues" evidence="10">
    <location>
        <begin position="316"/>
        <end position="334"/>
    </location>
</feature>
<dbReference type="EMBL" id="OB660160">
    <property type="protein sequence ID" value="CAD7223150.1"/>
    <property type="molecule type" value="Genomic_DNA"/>
</dbReference>
<dbReference type="Pfam" id="PF00069">
    <property type="entry name" value="Pkinase"/>
    <property type="match status" value="1"/>
</dbReference>
<feature type="compositionally biased region" description="Acidic residues" evidence="10">
    <location>
        <begin position="270"/>
        <end position="293"/>
    </location>
</feature>
<keyword evidence="4" id="KW-0808">Transferase</keyword>
<feature type="compositionally biased region" description="Basic residues" evidence="10">
    <location>
        <begin position="99"/>
        <end position="108"/>
    </location>
</feature>
<feature type="region of interest" description="Disordered" evidence="10">
    <location>
        <begin position="44"/>
        <end position="364"/>
    </location>
</feature>
<evidence type="ECO:0000256" key="6">
    <source>
        <dbReference type="ARBA" id="ARBA00022777"/>
    </source>
</evidence>
<accession>A0A7R8ZG86</accession>
<dbReference type="SMART" id="SM00220">
    <property type="entry name" value="S_TKc"/>
    <property type="match status" value="1"/>
</dbReference>
<feature type="compositionally biased region" description="Basic residues" evidence="10">
    <location>
        <begin position="166"/>
        <end position="190"/>
    </location>
</feature>
<dbReference type="PROSITE" id="PS50011">
    <property type="entry name" value="PROTEIN_KINASE_DOM"/>
    <property type="match status" value="1"/>
</dbReference>
<dbReference type="Gene3D" id="3.30.200.20">
    <property type="entry name" value="Phosphorylase Kinase, domain 1"/>
    <property type="match status" value="1"/>
</dbReference>
<dbReference type="SUPFAM" id="SSF56112">
    <property type="entry name" value="Protein kinase-like (PK-like)"/>
    <property type="match status" value="1"/>
</dbReference>
<evidence type="ECO:0000256" key="7">
    <source>
        <dbReference type="ARBA" id="ARBA00022840"/>
    </source>
</evidence>
<gene>
    <name evidence="12" type="ORF">CTOB1V02_LOCUS1144</name>
</gene>
<dbReference type="GO" id="GO:0005634">
    <property type="term" value="C:nucleus"/>
    <property type="evidence" value="ECO:0007669"/>
    <property type="project" value="TreeGrafter"/>
</dbReference>
<evidence type="ECO:0000256" key="10">
    <source>
        <dbReference type="SAM" id="MobiDB-lite"/>
    </source>
</evidence>
<keyword evidence="7" id="KW-0067">ATP-binding</keyword>
<keyword evidence="6" id="KW-0418">Kinase</keyword>
<feature type="compositionally biased region" description="Acidic residues" evidence="10">
    <location>
        <begin position="301"/>
        <end position="315"/>
    </location>
</feature>
<dbReference type="InterPro" id="IPR000719">
    <property type="entry name" value="Prot_kinase_dom"/>
</dbReference>
<dbReference type="OrthoDB" id="647at2759"/>
<proteinExistence type="inferred from homology"/>
<feature type="region of interest" description="Disordered" evidence="10">
    <location>
        <begin position="637"/>
        <end position="690"/>
    </location>
</feature>
<dbReference type="InterPro" id="IPR008271">
    <property type="entry name" value="Ser/Thr_kinase_AS"/>
</dbReference>
<evidence type="ECO:0000256" key="8">
    <source>
        <dbReference type="ARBA" id="ARBA00047811"/>
    </source>
</evidence>
<name>A0A7R8ZG86_9CRUS</name>
<dbReference type="InterPro" id="IPR011009">
    <property type="entry name" value="Kinase-like_dom_sf"/>
</dbReference>
<dbReference type="FunFam" id="3.30.200.20:FF:000054">
    <property type="entry name" value="Cyclin-dependent kinase 11B"/>
    <property type="match status" value="1"/>
</dbReference>
<sequence length="690" mass="77751">MGWEEWDASARSRGGLAGGAGSSGRAEMDLRLRRKQVEELQQKELAKIMERRDEKSRRDLDPPLSKEEALARTRAAEAELEEALMEERRRRRKLEEAQRRKRKKKGRHSSSSSESSGDESESDSSESQEEEEESESEEEGGGESESSSESGGSEEESESEEEESKKRSRRKRRGHRSQKKKRKSRRRSHRLSQEEAKRNQSRKKRKARSEVGGRGEAIEVRRRSGRADGERRRRERGGKSTEGMEEGRTTEISPFLFQKSEEGGEKEEGKGEEEEDEEEEEESGPDGMEEEEGREGKSGSEESEEEEEGEEEEAEEGGRKKGEEEGERKEEGKAAKTPPPPETTTAPPPPPPKRSPSPPKLPNYFPAIQGCRSVEEFTCLNRIEEGTYGVVFRAKDKKTEEIVALKRLKMEKEKEGFPITSLREINTLLKAQHKNIVTVREIVVGSNMDRIFIVMDYVEHDLKSLMETLKRGGQVFLQAEVKTILRQLLSAVAHLHDNWILHRDLKTSNLLLSHRGVLKVGDFGLAREYGSPLKPYTPIVVTLWYRAPELLLGVKEPIAKKMTFAEIPYSNLKNRMAKSQISESGLRLMNSLLLFDPKRRISAETAFNDRWFEQAPYPTPESQFPTWPAKSEGGIAAVKKGASPKPPSGGGAYYRQMHGDDDDEPQSSSAGGIFGAVGRAPQGAGWGLKF</sequence>
<evidence type="ECO:0000256" key="9">
    <source>
        <dbReference type="ARBA" id="ARBA00048367"/>
    </source>
</evidence>
<evidence type="ECO:0000256" key="4">
    <source>
        <dbReference type="ARBA" id="ARBA00022679"/>
    </source>
</evidence>
<dbReference type="GO" id="GO:0004693">
    <property type="term" value="F:cyclin-dependent protein serine/threonine kinase activity"/>
    <property type="evidence" value="ECO:0007669"/>
    <property type="project" value="UniProtKB-EC"/>
</dbReference>